<dbReference type="Pfam" id="PF00078">
    <property type="entry name" value="RVT_1"/>
    <property type="match status" value="1"/>
</dbReference>
<reference evidence="3" key="1">
    <citation type="submission" date="2022-03" db="EMBL/GenBank/DDBJ databases">
        <authorList>
            <person name="Tunstrom K."/>
        </authorList>
    </citation>
    <scope>NUCLEOTIDE SEQUENCE</scope>
</reference>
<dbReference type="SUPFAM" id="SSF56672">
    <property type="entry name" value="DNA/RNA polymerases"/>
    <property type="match status" value="1"/>
</dbReference>
<dbReference type="Proteomes" id="UP001153954">
    <property type="component" value="Unassembled WGS sequence"/>
</dbReference>
<dbReference type="GO" id="GO:0071897">
    <property type="term" value="P:DNA biosynthetic process"/>
    <property type="evidence" value="ECO:0007669"/>
    <property type="project" value="UniProtKB-ARBA"/>
</dbReference>
<comment type="caution">
    <text evidence="3">The sequence shown here is derived from an EMBL/GenBank/DDBJ whole genome shotgun (WGS) entry which is preliminary data.</text>
</comment>
<dbReference type="PANTHER" id="PTHR47510">
    <property type="entry name" value="REVERSE TRANSCRIPTASE DOMAIN-CONTAINING PROTEIN"/>
    <property type="match status" value="1"/>
</dbReference>
<feature type="domain" description="Reverse transcriptase" evidence="2">
    <location>
        <begin position="207"/>
        <end position="460"/>
    </location>
</feature>
<keyword evidence="4" id="KW-1185">Reference proteome</keyword>
<dbReference type="InterPro" id="IPR000477">
    <property type="entry name" value="RT_dom"/>
</dbReference>
<feature type="region of interest" description="Disordered" evidence="1">
    <location>
        <begin position="456"/>
        <end position="499"/>
    </location>
</feature>
<accession>A0AAU9V6K3</accession>
<dbReference type="PANTHER" id="PTHR47510:SF3">
    <property type="entry name" value="ENDO_EXONUCLEASE_PHOSPHATASE DOMAIN-CONTAINING PROTEIN"/>
    <property type="match status" value="1"/>
</dbReference>
<evidence type="ECO:0000256" key="1">
    <source>
        <dbReference type="SAM" id="MobiDB-lite"/>
    </source>
</evidence>
<dbReference type="EMBL" id="CAKOGL010000028">
    <property type="protein sequence ID" value="CAH2105832.1"/>
    <property type="molecule type" value="Genomic_DNA"/>
</dbReference>
<evidence type="ECO:0000259" key="2">
    <source>
        <dbReference type="PROSITE" id="PS50878"/>
    </source>
</evidence>
<evidence type="ECO:0000313" key="4">
    <source>
        <dbReference type="Proteomes" id="UP001153954"/>
    </source>
</evidence>
<dbReference type="AlphaFoldDB" id="A0AAU9V6K3"/>
<evidence type="ECO:0000313" key="3">
    <source>
        <dbReference type="EMBL" id="CAH2105832.1"/>
    </source>
</evidence>
<protein>
    <recommendedName>
        <fullName evidence="2">Reverse transcriptase domain-containing protein</fullName>
    </recommendedName>
</protein>
<feature type="compositionally biased region" description="Acidic residues" evidence="1">
    <location>
        <begin position="472"/>
        <end position="490"/>
    </location>
</feature>
<proteinExistence type="predicted"/>
<sequence length="499" mass="56464">MNDINNMVESLTIELIKIYDKHAPIRPVRMKRAPAPWLTPEIRKTMAKRDKAKHMNKNFPSQENLSKYKILRNLCNRMCRDAKRHYIHNSIQNLTQAQVWRFLRSLGVGKPTEPCQSSVDLNALNHHFITPPITLDSHVKTSTLSILNTQVPPDLSQFSFQSVSIEDVKKCVRSISTKAIGSDNLSLEMILPVLEIIAPVITHIVNFSLSCNVFPSLWKKAIVIPLPKTSNPSSLAQYRPISILPILSKVLESVVHKQLYSYLIYNSLLCPFQSGFRPSHSTVGALLNVTEDIRWAMDNTKLTAMILLDFSSAFNSVDYDILLGTLRAVNISSAAIDWFHSYLSGRQQAVRSDDNSSDWLNLTAGVPQGGVLSPLLFSIFINNISYTITSPYHLYADDLQIYRHFRLAELHETVELLNKDLADIHLWAKSFGLLINPIKSQAVYRLILIDSVSSEEDVTLPPSPESDHFIEDEIEENSNIEEEEDDDNNHDEDNVHVGL</sequence>
<dbReference type="InterPro" id="IPR043502">
    <property type="entry name" value="DNA/RNA_pol_sf"/>
</dbReference>
<gene>
    <name evidence="3" type="ORF">EEDITHA_LOCUS20040</name>
</gene>
<name>A0AAU9V6K3_EUPED</name>
<dbReference type="CDD" id="cd01650">
    <property type="entry name" value="RT_nLTR_like"/>
    <property type="match status" value="1"/>
</dbReference>
<organism evidence="3 4">
    <name type="scientific">Euphydryas editha</name>
    <name type="common">Edith's checkerspot</name>
    <dbReference type="NCBI Taxonomy" id="104508"/>
    <lineage>
        <taxon>Eukaryota</taxon>
        <taxon>Metazoa</taxon>
        <taxon>Ecdysozoa</taxon>
        <taxon>Arthropoda</taxon>
        <taxon>Hexapoda</taxon>
        <taxon>Insecta</taxon>
        <taxon>Pterygota</taxon>
        <taxon>Neoptera</taxon>
        <taxon>Endopterygota</taxon>
        <taxon>Lepidoptera</taxon>
        <taxon>Glossata</taxon>
        <taxon>Ditrysia</taxon>
        <taxon>Papilionoidea</taxon>
        <taxon>Nymphalidae</taxon>
        <taxon>Nymphalinae</taxon>
        <taxon>Euphydryas</taxon>
    </lineage>
</organism>
<dbReference type="PROSITE" id="PS50878">
    <property type="entry name" value="RT_POL"/>
    <property type="match status" value="1"/>
</dbReference>